<organism evidence="1">
    <name type="scientific">Arundo donax</name>
    <name type="common">Giant reed</name>
    <name type="synonym">Donax arundinaceus</name>
    <dbReference type="NCBI Taxonomy" id="35708"/>
    <lineage>
        <taxon>Eukaryota</taxon>
        <taxon>Viridiplantae</taxon>
        <taxon>Streptophyta</taxon>
        <taxon>Embryophyta</taxon>
        <taxon>Tracheophyta</taxon>
        <taxon>Spermatophyta</taxon>
        <taxon>Magnoliopsida</taxon>
        <taxon>Liliopsida</taxon>
        <taxon>Poales</taxon>
        <taxon>Poaceae</taxon>
        <taxon>PACMAD clade</taxon>
        <taxon>Arundinoideae</taxon>
        <taxon>Arundineae</taxon>
        <taxon>Arundo</taxon>
    </lineage>
</organism>
<evidence type="ECO:0000313" key="1">
    <source>
        <dbReference type="EMBL" id="JAE36832.1"/>
    </source>
</evidence>
<proteinExistence type="predicted"/>
<reference evidence="1" key="2">
    <citation type="journal article" date="2015" name="Data Brief">
        <title>Shoot transcriptome of the giant reed, Arundo donax.</title>
        <authorList>
            <person name="Barrero R.A."/>
            <person name="Guerrero F.D."/>
            <person name="Moolhuijzen P."/>
            <person name="Goolsby J.A."/>
            <person name="Tidwell J."/>
            <person name="Bellgard S.E."/>
            <person name="Bellgard M.I."/>
        </authorList>
    </citation>
    <scope>NUCLEOTIDE SEQUENCE</scope>
    <source>
        <tissue evidence="1">Shoot tissue taken approximately 20 cm above the soil surface</tissue>
    </source>
</reference>
<sequence length="20" mass="2381">MLLYFVGLLDRDYIARVPIL</sequence>
<reference evidence="1" key="1">
    <citation type="submission" date="2014-09" db="EMBL/GenBank/DDBJ databases">
        <authorList>
            <person name="Magalhaes I.L.F."/>
            <person name="Oliveira U."/>
            <person name="Santos F.R."/>
            <person name="Vidigal T.H.D.A."/>
            <person name="Brescovit A.D."/>
            <person name="Santos A.J."/>
        </authorList>
    </citation>
    <scope>NUCLEOTIDE SEQUENCE</scope>
    <source>
        <tissue evidence="1">Shoot tissue taken approximately 20 cm above the soil surface</tissue>
    </source>
</reference>
<dbReference type="EMBL" id="GBRH01161064">
    <property type="protein sequence ID" value="JAE36832.1"/>
    <property type="molecule type" value="Transcribed_RNA"/>
</dbReference>
<dbReference type="AlphaFoldDB" id="A0A0A9HJ99"/>
<name>A0A0A9HJ99_ARUDO</name>
<accession>A0A0A9HJ99</accession>
<protein>
    <submittedName>
        <fullName evidence="1">Uncharacterized protein</fullName>
    </submittedName>
</protein>